<dbReference type="SUPFAM" id="SSF46955">
    <property type="entry name" value="Putative DNA-binding domain"/>
    <property type="match status" value="1"/>
</dbReference>
<keyword evidence="2" id="KW-1185">Reference proteome</keyword>
<dbReference type="OrthoDB" id="8410638at2"/>
<evidence type="ECO:0000313" key="2">
    <source>
        <dbReference type="Proteomes" id="UP000449846"/>
    </source>
</evidence>
<dbReference type="AlphaFoldDB" id="A0A844HQQ0"/>
<organism evidence="1 2">
    <name type="scientific">Paracoccus litorisediminis</name>
    <dbReference type="NCBI Taxonomy" id="2006130"/>
    <lineage>
        <taxon>Bacteria</taxon>
        <taxon>Pseudomonadati</taxon>
        <taxon>Pseudomonadota</taxon>
        <taxon>Alphaproteobacteria</taxon>
        <taxon>Rhodobacterales</taxon>
        <taxon>Paracoccaceae</taxon>
        <taxon>Paracoccus</taxon>
    </lineage>
</organism>
<name>A0A844HQQ0_9RHOB</name>
<comment type="caution">
    <text evidence="1">The sequence shown here is derived from an EMBL/GenBank/DDBJ whole genome shotgun (WGS) entry which is preliminary data.</text>
</comment>
<dbReference type="InterPro" id="IPR036388">
    <property type="entry name" value="WH-like_DNA-bd_sf"/>
</dbReference>
<protein>
    <submittedName>
        <fullName evidence="1">Terminase small subunit</fullName>
    </submittedName>
</protein>
<accession>A0A844HQQ0</accession>
<dbReference type="Proteomes" id="UP000449846">
    <property type="component" value="Unassembled WGS sequence"/>
</dbReference>
<proteinExistence type="predicted"/>
<gene>
    <name evidence="1" type="ORF">GL300_15740</name>
</gene>
<dbReference type="EMBL" id="WMIG01000009">
    <property type="protein sequence ID" value="MTH60667.1"/>
    <property type="molecule type" value="Genomic_DNA"/>
</dbReference>
<evidence type="ECO:0000313" key="1">
    <source>
        <dbReference type="EMBL" id="MTH60667.1"/>
    </source>
</evidence>
<dbReference type="InterPro" id="IPR009061">
    <property type="entry name" value="DNA-bd_dom_put_sf"/>
</dbReference>
<sequence>MSRKGKLVSRAELADVMGVTPPTVDRWVVRGCPVENKGGRGRAYQFNTAVVKEWLLEEERASLLSTADASETELLRRELSAKTELAELKLAREKREVAPVTELTRALSIAFAGVRSNMRTIADRVPRMIVGELDERRIKNVLRAEIDQALLVMSKDALVEEDDLEEEDEDE</sequence>
<reference evidence="1 2" key="1">
    <citation type="submission" date="2019-11" db="EMBL/GenBank/DDBJ databases">
        <authorList>
            <person name="Dong K."/>
        </authorList>
    </citation>
    <scope>NUCLEOTIDE SEQUENCE [LARGE SCALE GENOMIC DNA]</scope>
    <source>
        <strain evidence="1 2">NBRC 112902</strain>
    </source>
</reference>
<dbReference type="RefSeq" id="WP_155040604.1">
    <property type="nucleotide sequence ID" value="NZ_WMIG01000009.1"/>
</dbReference>
<dbReference type="Gene3D" id="1.10.10.10">
    <property type="entry name" value="Winged helix-like DNA-binding domain superfamily/Winged helix DNA-binding domain"/>
    <property type="match status" value="1"/>
</dbReference>